<name>A0A5D0XLY6_9MICC</name>
<dbReference type="AlphaFoldDB" id="A0A5D0XLY6"/>
<dbReference type="Gene3D" id="3.40.50.150">
    <property type="entry name" value="Vaccinia Virus protein VP39"/>
    <property type="match status" value="1"/>
</dbReference>
<evidence type="ECO:0000313" key="2">
    <source>
        <dbReference type="EMBL" id="TYC97472.1"/>
    </source>
</evidence>
<evidence type="ECO:0000313" key="3">
    <source>
        <dbReference type="Proteomes" id="UP000323410"/>
    </source>
</evidence>
<keyword evidence="2" id="KW-0489">Methyltransferase</keyword>
<feature type="domain" description="Methyltransferase" evidence="1">
    <location>
        <begin position="44"/>
        <end position="139"/>
    </location>
</feature>
<reference evidence="2 3" key="1">
    <citation type="submission" date="2019-08" db="EMBL/GenBank/DDBJ databases">
        <title>Genone of Arthrobacter echini P9.</title>
        <authorList>
            <person name="Bowman J.P."/>
        </authorList>
    </citation>
    <scope>NUCLEOTIDE SEQUENCE [LARGE SCALE GENOMIC DNA]</scope>
    <source>
        <strain evidence="2 3">P9</strain>
    </source>
</reference>
<dbReference type="Pfam" id="PF13649">
    <property type="entry name" value="Methyltransf_25"/>
    <property type="match status" value="1"/>
</dbReference>
<gene>
    <name evidence="2" type="ORF">FQ377_12545</name>
</gene>
<dbReference type="SUPFAM" id="SSF53335">
    <property type="entry name" value="S-adenosyl-L-methionine-dependent methyltransferases"/>
    <property type="match status" value="1"/>
</dbReference>
<keyword evidence="3" id="KW-1185">Reference proteome</keyword>
<protein>
    <submittedName>
        <fullName evidence="2">Methyltransferase domain-containing protein</fullName>
    </submittedName>
</protein>
<dbReference type="EMBL" id="VSLD01000007">
    <property type="protein sequence ID" value="TYC97472.1"/>
    <property type="molecule type" value="Genomic_DNA"/>
</dbReference>
<dbReference type="CDD" id="cd02440">
    <property type="entry name" value="AdoMet_MTases"/>
    <property type="match status" value="1"/>
</dbReference>
<accession>A0A5D0XLY6</accession>
<dbReference type="OrthoDB" id="9795634at2"/>
<dbReference type="GO" id="GO:0008168">
    <property type="term" value="F:methyltransferase activity"/>
    <property type="evidence" value="ECO:0007669"/>
    <property type="project" value="UniProtKB-KW"/>
</dbReference>
<evidence type="ECO:0000259" key="1">
    <source>
        <dbReference type="Pfam" id="PF13649"/>
    </source>
</evidence>
<dbReference type="RefSeq" id="WP_148601610.1">
    <property type="nucleotide sequence ID" value="NZ_VSLD01000007.1"/>
</dbReference>
<proteinExistence type="predicted"/>
<organism evidence="2 3">
    <name type="scientific">Arthrobacter echini</name>
    <dbReference type="NCBI Taxonomy" id="1529066"/>
    <lineage>
        <taxon>Bacteria</taxon>
        <taxon>Bacillati</taxon>
        <taxon>Actinomycetota</taxon>
        <taxon>Actinomycetes</taxon>
        <taxon>Micrococcales</taxon>
        <taxon>Micrococcaceae</taxon>
        <taxon>Arthrobacter</taxon>
    </lineage>
</organism>
<dbReference type="InterPro" id="IPR041698">
    <property type="entry name" value="Methyltransf_25"/>
</dbReference>
<comment type="caution">
    <text evidence="2">The sequence shown here is derived from an EMBL/GenBank/DDBJ whole genome shotgun (WGS) entry which is preliminary data.</text>
</comment>
<dbReference type="Proteomes" id="UP000323410">
    <property type="component" value="Unassembled WGS sequence"/>
</dbReference>
<sequence>MTARHAATLPDDGAEDYDLLAPAVWNPVSNAVVAAADILVGERILDVHAGTGSGTVPAAQLAGPGGHVDAVGRSAAMLGLAKAKTEALGLRNVSFIHSDPAGWNPAEKYDAVISSYGVFLLHDMDADMDRILTLLRPGGRIALSAWDQGALTPFGDLLLEAIRSTGVHPSAEAATVPVFVENCRRLAPEERLQEWLLARGLSDVGVEKLGLTVPLEADHAWSLALASGYRGLLPEEPEALQRVRAALVDSLGDDFVLSADSLIAVGTVGPDA</sequence>
<keyword evidence="2" id="KW-0808">Transferase</keyword>
<dbReference type="InterPro" id="IPR029063">
    <property type="entry name" value="SAM-dependent_MTases_sf"/>
</dbReference>
<dbReference type="GO" id="GO:0032259">
    <property type="term" value="P:methylation"/>
    <property type="evidence" value="ECO:0007669"/>
    <property type="project" value="UniProtKB-KW"/>
</dbReference>